<accession>A0A0F8YAI9</accession>
<dbReference type="EMBL" id="LAZR01054510">
    <property type="protein sequence ID" value="KKK78393.1"/>
    <property type="molecule type" value="Genomic_DNA"/>
</dbReference>
<keyword evidence="1" id="KW-0472">Membrane</keyword>
<organism evidence="2">
    <name type="scientific">marine sediment metagenome</name>
    <dbReference type="NCBI Taxonomy" id="412755"/>
    <lineage>
        <taxon>unclassified sequences</taxon>
        <taxon>metagenomes</taxon>
        <taxon>ecological metagenomes</taxon>
    </lineage>
</organism>
<evidence type="ECO:0000256" key="1">
    <source>
        <dbReference type="SAM" id="Phobius"/>
    </source>
</evidence>
<reference evidence="2" key="1">
    <citation type="journal article" date="2015" name="Nature">
        <title>Complex archaea that bridge the gap between prokaryotes and eukaryotes.</title>
        <authorList>
            <person name="Spang A."/>
            <person name="Saw J.H."/>
            <person name="Jorgensen S.L."/>
            <person name="Zaremba-Niedzwiedzka K."/>
            <person name="Martijn J."/>
            <person name="Lind A.E."/>
            <person name="van Eijk R."/>
            <person name="Schleper C."/>
            <person name="Guy L."/>
            <person name="Ettema T.J."/>
        </authorList>
    </citation>
    <scope>NUCLEOTIDE SEQUENCE</scope>
</reference>
<dbReference type="AlphaFoldDB" id="A0A0F8YAI9"/>
<sequence length="134" mass="14220">MRSARNEPGRNSFATLAQKAVLLASAIVALVAVLVGNIAVPIPRPLSPSKVTTLSPPLTPATGAPVHTVASLPRPEVSVQVDLREDQAEILEVLRMQFLALGVVAAFGDSLPMPDDVLVVGQQQVVRQFRPVKE</sequence>
<gene>
    <name evidence="2" type="ORF">LCGC14_2844020</name>
</gene>
<name>A0A0F8YAI9_9ZZZZ</name>
<keyword evidence="1" id="KW-1133">Transmembrane helix</keyword>
<protein>
    <submittedName>
        <fullName evidence="2">Uncharacterized protein</fullName>
    </submittedName>
</protein>
<feature type="transmembrane region" description="Helical" evidence="1">
    <location>
        <begin position="20"/>
        <end position="40"/>
    </location>
</feature>
<evidence type="ECO:0000313" key="2">
    <source>
        <dbReference type="EMBL" id="KKK78393.1"/>
    </source>
</evidence>
<keyword evidence="1" id="KW-0812">Transmembrane</keyword>
<comment type="caution">
    <text evidence="2">The sequence shown here is derived from an EMBL/GenBank/DDBJ whole genome shotgun (WGS) entry which is preliminary data.</text>
</comment>
<proteinExistence type="predicted"/>